<accession>A0A927RB22</accession>
<feature type="transmembrane region" description="Helical" evidence="1">
    <location>
        <begin position="125"/>
        <end position="145"/>
    </location>
</feature>
<evidence type="ECO:0000256" key="1">
    <source>
        <dbReference type="SAM" id="Phobius"/>
    </source>
</evidence>
<feature type="transmembrane region" description="Helical" evidence="1">
    <location>
        <begin position="40"/>
        <end position="59"/>
    </location>
</feature>
<keyword evidence="2" id="KW-0645">Protease</keyword>
<gene>
    <name evidence="2" type="ORF">HEB94_005147</name>
</gene>
<name>A0A927RB22_9ACTN</name>
<evidence type="ECO:0000313" key="3">
    <source>
        <dbReference type="Proteomes" id="UP000638648"/>
    </source>
</evidence>
<keyword evidence="2" id="KW-0378">Hydrolase</keyword>
<keyword evidence="1" id="KW-0812">Transmembrane</keyword>
<protein>
    <submittedName>
        <fullName evidence="2">Membrane associated rhomboid family serine protease</fullName>
    </submittedName>
</protein>
<proteinExistence type="predicted"/>
<dbReference type="EMBL" id="JADBEM010000001">
    <property type="protein sequence ID" value="MBE1608299.1"/>
    <property type="molecule type" value="Genomic_DNA"/>
</dbReference>
<keyword evidence="1" id="KW-1133">Transmembrane helix</keyword>
<feature type="transmembrane region" description="Helical" evidence="1">
    <location>
        <begin position="65"/>
        <end position="83"/>
    </location>
</feature>
<reference evidence="2" key="1">
    <citation type="submission" date="2020-10" db="EMBL/GenBank/DDBJ databases">
        <title>Sequencing the genomes of 1000 actinobacteria strains.</title>
        <authorList>
            <person name="Klenk H.-P."/>
        </authorList>
    </citation>
    <scope>NUCLEOTIDE SEQUENCE</scope>
    <source>
        <strain evidence="2">DSM 45354</strain>
    </source>
</reference>
<dbReference type="GO" id="GO:0006508">
    <property type="term" value="P:proteolysis"/>
    <property type="evidence" value="ECO:0007669"/>
    <property type="project" value="UniProtKB-KW"/>
</dbReference>
<dbReference type="RefSeq" id="WP_192752089.1">
    <property type="nucleotide sequence ID" value="NZ_BAABJL010000134.1"/>
</dbReference>
<keyword evidence="1" id="KW-0472">Membrane</keyword>
<evidence type="ECO:0000313" key="2">
    <source>
        <dbReference type="EMBL" id="MBE1608299.1"/>
    </source>
</evidence>
<dbReference type="GO" id="GO:0008233">
    <property type="term" value="F:peptidase activity"/>
    <property type="evidence" value="ECO:0007669"/>
    <property type="project" value="UniProtKB-KW"/>
</dbReference>
<dbReference type="Proteomes" id="UP000638648">
    <property type="component" value="Unassembled WGS sequence"/>
</dbReference>
<feature type="transmembrane region" description="Helical" evidence="1">
    <location>
        <begin position="99"/>
        <end position="119"/>
    </location>
</feature>
<comment type="caution">
    <text evidence="2">The sequence shown here is derived from an EMBL/GenBank/DDBJ whole genome shotgun (WGS) entry which is preliminary data.</text>
</comment>
<keyword evidence="3" id="KW-1185">Reference proteome</keyword>
<sequence>METDAHPDSPSPRPTPEEARVALRAAEQARSSIETIPVPGWYFPALALLVAVLALGQLLPGPATVVVTLVALAGVGGLVRVYVNKVGVRAQLGRADARLVWPPTIGIFLTFAAAAVLDVAYGQTYWWVAAAAIGALIIAASGALFRRRARRSA</sequence>
<dbReference type="AlphaFoldDB" id="A0A927RB22"/>
<organism evidence="2 3">
    <name type="scientific">Actinopolymorpha pittospori</name>
    <dbReference type="NCBI Taxonomy" id="648752"/>
    <lineage>
        <taxon>Bacteria</taxon>
        <taxon>Bacillati</taxon>
        <taxon>Actinomycetota</taxon>
        <taxon>Actinomycetes</taxon>
        <taxon>Propionibacteriales</taxon>
        <taxon>Actinopolymorphaceae</taxon>
        <taxon>Actinopolymorpha</taxon>
    </lineage>
</organism>